<protein>
    <submittedName>
        <fullName evidence="1">Uncharacterized protein</fullName>
    </submittedName>
</protein>
<reference evidence="1" key="1">
    <citation type="journal article" date="2022" name="Int. J. Mol. Sci.">
        <title>Draft Genome of Tanacetum Coccineum: Genomic Comparison of Closely Related Tanacetum-Family Plants.</title>
        <authorList>
            <person name="Yamashiro T."/>
            <person name="Shiraishi A."/>
            <person name="Nakayama K."/>
            <person name="Satake H."/>
        </authorList>
    </citation>
    <scope>NUCLEOTIDE SEQUENCE</scope>
</reference>
<sequence>MMQSFCEMVIQQKQAANIDPSPPQEMSIQVMEDLKQQRGLKFMIDDGYEKNSMDMCIKINKKNRASELEQADNLSTYTYSKLRDVSIIFIDDDDLRGGQNIDEIPDAFQDMGYFLRILLNGYHDSEGHICLESLLLKDHYSLFPHRMVFRV</sequence>
<dbReference type="EMBL" id="BQNB010013078">
    <property type="protein sequence ID" value="GJT11574.1"/>
    <property type="molecule type" value="Genomic_DNA"/>
</dbReference>
<gene>
    <name evidence="1" type="ORF">Tco_0858616</name>
</gene>
<evidence type="ECO:0000313" key="2">
    <source>
        <dbReference type="Proteomes" id="UP001151760"/>
    </source>
</evidence>
<evidence type="ECO:0000313" key="1">
    <source>
        <dbReference type="EMBL" id="GJT11574.1"/>
    </source>
</evidence>
<name>A0ABQ5BFB7_9ASTR</name>
<reference evidence="1" key="2">
    <citation type="submission" date="2022-01" db="EMBL/GenBank/DDBJ databases">
        <authorList>
            <person name="Yamashiro T."/>
            <person name="Shiraishi A."/>
            <person name="Satake H."/>
            <person name="Nakayama K."/>
        </authorList>
    </citation>
    <scope>NUCLEOTIDE SEQUENCE</scope>
</reference>
<accession>A0ABQ5BFB7</accession>
<dbReference type="Proteomes" id="UP001151760">
    <property type="component" value="Unassembled WGS sequence"/>
</dbReference>
<proteinExistence type="predicted"/>
<organism evidence="1 2">
    <name type="scientific">Tanacetum coccineum</name>
    <dbReference type="NCBI Taxonomy" id="301880"/>
    <lineage>
        <taxon>Eukaryota</taxon>
        <taxon>Viridiplantae</taxon>
        <taxon>Streptophyta</taxon>
        <taxon>Embryophyta</taxon>
        <taxon>Tracheophyta</taxon>
        <taxon>Spermatophyta</taxon>
        <taxon>Magnoliopsida</taxon>
        <taxon>eudicotyledons</taxon>
        <taxon>Gunneridae</taxon>
        <taxon>Pentapetalae</taxon>
        <taxon>asterids</taxon>
        <taxon>campanulids</taxon>
        <taxon>Asterales</taxon>
        <taxon>Asteraceae</taxon>
        <taxon>Asteroideae</taxon>
        <taxon>Anthemideae</taxon>
        <taxon>Anthemidinae</taxon>
        <taxon>Tanacetum</taxon>
    </lineage>
</organism>
<comment type="caution">
    <text evidence="1">The sequence shown here is derived from an EMBL/GenBank/DDBJ whole genome shotgun (WGS) entry which is preliminary data.</text>
</comment>
<keyword evidence="2" id="KW-1185">Reference proteome</keyword>